<dbReference type="OrthoDB" id="345021at2"/>
<proteinExistence type="predicted"/>
<dbReference type="InterPro" id="IPR025509">
    <property type="entry name" value="DUF4396"/>
</dbReference>
<feature type="transmembrane region" description="Helical" evidence="1">
    <location>
        <begin position="74"/>
        <end position="92"/>
    </location>
</feature>
<evidence type="ECO:0000259" key="2">
    <source>
        <dbReference type="Pfam" id="PF14342"/>
    </source>
</evidence>
<feature type="transmembrane region" description="Helical" evidence="1">
    <location>
        <begin position="186"/>
        <end position="208"/>
    </location>
</feature>
<keyword evidence="1" id="KW-1133">Transmembrane helix</keyword>
<feature type="domain" description="DUF4396" evidence="2">
    <location>
        <begin position="113"/>
        <end position="242"/>
    </location>
</feature>
<feature type="transmembrane region" description="Helical" evidence="1">
    <location>
        <begin position="42"/>
        <end position="62"/>
    </location>
</feature>
<protein>
    <submittedName>
        <fullName evidence="3">Uncharacterized protein DUF4396</fullName>
    </submittedName>
</protein>
<dbReference type="Proteomes" id="UP000291591">
    <property type="component" value="Unassembled WGS sequence"/>
</dbReference>
<accession>A0A4Q7UZ86</accession>
<keyword evidence="4" id="KW-1185">Reference proteome</keyword>
<sequence>MMQDDVPRYGRLRLAPDRLNGDYRVNMMTMDSNLPGWVTPVAWIYLVVAVVSAVAILGDLYLLGHRQPSRSMEVVWPVTALYLGPLAVWAYARWGRTGNSPTAQTDAVAPATTVTAGLPGGAASVLAHLVGVPLVAVTGWTIAGLGMWAMIAVIAAIALALLFFFELSSRAAASASPGTGSTVRRAGMVAVVTILAFDVGMVGWMVVLHVGTLMPPASEISFVLLMQIGVVLGLATAYPVINRLARPTTGTATS</sequence>
<feature type="transmembrane region" description="Helical" evidence="1">
    <location>
        <begin position="140"/>
        <end position="165"/>
    </location>
</feature>
<gene>
    <name evidence="3" type="ORF">EV383_2457</name>
</gene>
<reference evidence="3 4" key="1">
    <citation type="submission" date="2019-02" db="EMBL/GenBank/DDBJ databases">
        <title>Sequencing the genomes of 1000 actinobacteria strains.</title>
        <authorList>
            <person name="Klenk H.-P."/>
        </authorList>
    </citation>
    <scope>NUCLEOTIDE SEQUENCE [LARGE SCALE GENOMIC DNA]</scope>
    <source>
        <strain evidence="3 4">DSM 45779</strain>
    </source>
</reference>
<dbReference type="AlphaFoldDB" id="A0A4Q7UZ86"/>
<evidence type="ECO:0000313" key="4">
    <source>
        <dbReference type="Proteomes" id="UP000291591"/>
    </source>
</evidence>
<dbReference type="EMBL" id="SHKL01000001">
    <property type="protein sequence ID" value="RZT85583.1"/>
    <property type="molecule type" value="Genomic_DNA"/>
</dbReference>
<organism evidence="3 4">
    <name type="scientific">Pseudonocardia sediminis</name>
    <dbReference type="NCBI Taxonomy" id="1397368"/>
    <lineage>
        <taxon>Bacteria</taxon>
        <taxon>Bacillati</taxon>
        <taxon>Actinomycetota</taxon>
        <taxon>Actinomycetes</taxon>
        <taxon>Pseudonocardiales</taxon>
        <taxon>Pseudonocardiaceae</taxon>
        <taxon>Pseudonocardia</taxon>
    </lineage>
</organism>
<dbReference type="Pfam" id="PF14342">
    <property type="entry name" value="DUF4396"/>
    <property type="match status" value="1"/>
</dbReference>
<keyword evidence="1" id="KW-0812">Transmembrane</keyword>
<name>A0A4Q7UZ86_PSEST</name>
<evidence type="ECO:0000313" key="3">
    <source>
        <dbReference type="EMBL" id="RZT85583.1"/>
    </source>
</evidence>
<keyword evidence="1" id="KW-0472">Membrane</keyword>
<comment type="caution">
    <text evidence="3">The sequence shown here is derived from an EMBL/GenBank/DDBJ whole genome shotgun (WGS) entry which is preliminary data.</text>
</comment>
<evidence type="ECO:0000256" key="1">
    <source>
        <dbReference type="SAM" id="Phobius"/>
    </source>
</evidence>
<feature type="transmembrane region" description="Helical" evidence="1">
    <location>
        <begin position="220"/>
        <end position="241"/>
    </location>
</feature>